<dbReference type="Gene3D" id="3.40.50.150">
    <property type="entry name" value="Vaccinia Virus protein VP39"/>
    <property type="match status" value="1"/>
</dbReference>
<comment type="subcellular location">
    <subcellularLocation>
        <location evidence="5">Cytoplasm</location>
    </subcellularLocation>
</comment>
<protein>
    <recommendedName>
        <fullName evidence="5">Trans-aconitate 2-methyltransferase</fullName>
        <ecNumber evidence="5">2.1.1.144</ecNumber>
    </recommendedName>
</protein>
<dbReference type="InterPro" id="IPR023506">
    <property type="entry name" value="Trans-aconitate_MeTrfase"/>
</dbReference>
<dbReference type="PANTHER" id="PTHR43861">
    <property type="entry name" value="TRANS-ACONITATE 2-METHYLTRANSFERASE-RELATED"/>
    <property type="match status" value="1"/>
</dbReference>
<evidence type="ECO:0000256" key="4">
    <source>
        <dbReference type="ARBA" id="ARBA00022691"/>
    </source>
</evidence>
<dbReference type="NCBIfam" id="NF010703">
    <property type="entry name" value="PRK14103.1"/>
    <property type="match status" value="1"/>
</dbReference>
<dbReference type="CDD" id="cd02440">
    <property type="entry name" value="AdoMet_MTases"/>
    <property type="match status" value="1"/>
</dbReference>
<evidence type="ECO:0000256" key="5">
    <source>
        <dbReference type="HAMAP-Rule" id="MF_00560"/>
    </source>
</evidence>
<dbReference type="GO" id="GO:0030798">
    <property type="term" value="F:trans-aconitate 2-methyltransferase activity"/>
    <property type="evidence" value="ECO:0007669"/>
    <property type="project" value="UniProtKB-EC"/>
</dbReference>
<dbReference type="PANTHER" id="PTHR43861:SF1">
    <property type="entry name" value="TRANS-ACONITATE 2-METHYLTRANSFERASE"/>
    <property type="match status" value="1"/>
</dbReference>
<gene>
    <name evidence="5" type="primary">tam</name>
    <name evidence="7" type="ORF">J2S64_000522</name>
</gene>
<keyword evidence="3 5" id="KW-0808">Transferase</keyword>
<evidence type="ECO:0000256" key="3">
    <source>
        <dbReference type="ARBA" id="ARBA00022679"/>
    </source>
</evidence>
<dbReference type="SUPFAM" id="SSF53335">
    <property type="entry name" value="S-adenosyl-L-methionine-dependent methyltransferases"/>
    <property type="match status" value="1"/>
</dbReference>
<evidence type="ECO:0000256" key="2">
    <source>
        <dbReference type="ARBA" id="ARBA00022603"/>
    </source>
</evidence>
<dbReference type="InterPro" id="IPR023149">
    <property type="entry name" value="Trans_acon_MeTrfase_C"/>
</dbReference>
<dbReference type="Proteomes" id="UP001183817">
    <property type="component" value="Unassembled WGS sequence"/>
</dbReference>
<evidence type="ECO:0000313" key="8">
    <source>
        <dbReference type="Proteomes" id="UP001183817"/>
    </source>
</evidence>
<dbReference type="InterPro" id="IPR029063">
    <property type="entry name" value="SAM-dependent_MTases_sf"/>
</dbReference>
<accession>A0ABU2BEY0</accession>
<proteinExistence type="inferred from homology"/>
<dbReference type="EMBL" id="JAVDYI010000001">
    <property type="protein sequence ID" value="MDR7356831.1"/>
    <property type="molecule type" value="Genomic_DNA"/>
</dbReference>
<reference evidence="7 8" key="1">
    <citation type="submission" date="2023-07" db="EMBL/GenBank/DDBJ databases">
        <title>Sequencing the genomes of 1000 actinobacteria strains.</title>
        <authorList>
            <person name="Klenk H.-P."/>
        </authorList>
    </citation>
    <scope>NUCLEOTIDE SEQUENCE [LARGE SCALE GENOMIC DNA]</scope>
    <source>
        <strain evidence="7 8">DSM 20167</strain>
    </source>
</reference>
<dbReference type="InterPro" id="IPR041698">
    <property type="entry name" value="Methyltransf_25"/>
</dbReference>
<comment type="similarity">
    <text evidence="5">Belongs to the methyltransferase superfamily. Tam family.</text>
</comment>
<evidence type="ECO:0000259" key="6">
    <source>
        <dbReference type="Pfam" id="PF13649"/>
    </source>
</evidence>
<organism evidence="7 8">
    <name type="scientific">Paeniglutamicibacter sulfureus</name>
    <dbReference type="NCBI Taxonomy" id="43666"/>
    <lineage>
        <taxon>Bacteria</taxon>
        <taxon>Bacillati</taxon>
        <taxon>Actinomycetota</taxon>
        <taxon>Actinomycetes</taxon>
        <taxon>Micrococcales</taxon>
        <taxon>Micrococcaceae</taxon>
        <taxon>Paeniglutamicibacter</taxon>
    </lineage>
</organism>
<sequence length="271" mass="30220">MDLSAYAVVMKWDPNKYVQFADHRDRPFYDLTARITAATPQLVVDMGCGPGPLTHSLAERWPDARVVGLDSSVEMIDQARSKHHAEYLSFEFADATQWTPEPDTDVLVSNAMLQWIPEHRQLIARWLEALAPGAWFAAQVPGNFHSPSHALMRQLAESERWAPQLSGVLRQDDASGEPSDYLKILLDAGFEPDVWETTYGQILSGPDPVLEWVRGTALRPVLARLSATDAADFEAQYGALVSEAYPAVDDHGGGTVTLFPFRRIFMVGRKR</sequence>
<evidence type="ECO:0000256" key="1">
    <source>
        <dbReference type="ARBA" id="ARBA00022490"/>
    </source>
</evidence>
<dbReference type="EC" id="2.1.1.144" evidence="5"/>
<comment type="catalytic activity">
    <reaction evidence="5">
        <text>trans-aconitate + S-adenosyl-L-methionine = (E)-3-(methoxycarbonyl)pent-2-enedioate + S-adenosyl-L-homocysteine</text>
        <dbReference type="Rhea" id="RHEA:14969"/>
        <dbReference type="ChEBI" id="CHEBI:15708"/>
        <dbReference type="ChEBI" id="CHEBI:57470"/>
        <dbReference type="ChEBI" id="CHEBI:57856"/>
        <dbReference type="ChEBI" id="CHEBI:59789"/>
        <dbReference type="EC" id="2.1.1.144"/>
    </reaction>
</comment>
<feature type="domain" description="Methyltransferase" evidence="6">
    <location>
        <begin position="43"/>
        <end position="133"/>
    </location>
</feature>
<comment type="function">
    <text evidence="5">Catalyzes the S-adenosylmethionine monomethyl esterification of trans-aconitate.</text>
</comment>
<keyword evidence="2 5" id="KW-0489">Methyltransferase</keyword>
<dbReference type="Pfam" id="PF13649">
    <property type="entry name" value="Methyltransf_25"/>
    <property type="match status" value="1"/>
</dbReference>
<keyword evidence="8" id="KW-1185">Reference proteome</keyword>
<comment type="caution">
    <text evidence="7">The sequence shown here is derived from an EMBL/GenBank/DDBJ whole genome shotgun (WGS) entry which is preliminary data.</text>
</comment>
<dbReference type="Gene3D" id="1.10.150.290">
    <property type="entry name" value="S-adenosyl-L-methionine-dependent methyltransferases"/>
    <property type="match status" value="1"/>
</dbReference>
<keyword evidence="1 5" id="KW-0963">Cytoplasm</keyword>
<name>A0ABU2BEY0_9MICC</name>
<keyword evidence="4 5" id="KW-0949">S-adenosyl-L-methionine</keyword>
<evidence type="ECO:0000313" key="7">
    <source>
        <dbReference type="EMBL" id="MDR7356831.1"/>
    </source>
</evidence>
<dbReference type="GO" id="GO:0032259">
    <property type="term" value="P:methylation"/>
    <property type="evidence" value="ECO:0007669"/>
    <property type="project" value="UniProtKB-KW"/>
</dbReference>
<dbReference type="HAMAP" id="MF_00560">
    <property type="entry name" value="Tran_acon_Me_trans"/>
    <property type="match status" value="1"/>
</dbReference>